<proteinExistence type="predicted"/>
<dbReference type="AlphaFoldDB" id="A0A6H5HPZ3"/>
<evidence type="ECO:0000313" key="4">
    <source>
        <dbReference type="EMBL" id="CAB0020582.1"/>
    </source>
</evidence>
<reference evidence="4 5" key="1">
    <citation type="submission" date="2020-02" db="EMBL/GenBank/DDBJ databases">
        <authorList>
            <person name="Ferguson B K."/>
        </authorList>
    </citation>
    <scope>NUCLEOTIDE SEQUENCE [LARGE SCALE GENOMIC DNA]</scope>
</reference>
<keyword evidence="5" id="KW-1185">Reference proteome</keyword>
<dbReference type="Proteomes" id="UP000479000">
    <property type="component" value="Unassembled WGS sequence"/>
</dbReference>
<dbReference type="PANTHER" id="PTHR33327">
    <property type="entry name" value="ENDONUCLEASE"/>
    <property type="match status" value="1"/>
</dbReference>
<sequence>MANDSSKKSEAADAESSVQLQAIKIGPIWRKQVKTWFVQIEAQFYNGRCNSEISRYNHLVANLESDVAEMVSDFFDKPRSDTPYSDLKARIISEFEVSEGRKVKKLLSEIELGDRKPSSLLREMRQLAGLQIKDDFLKTMFIQRLPSNVSSILASSNDDLDSLAGMADKIIEYSSSSSVFSAQGNPPCCEHNQPVDTRLSRLEASVAELVSSIGQLASRFPRSRSRSRSRSVSRRHASPVGGWCWYHAEYRDKAQRCVSPCSYASKKKFSHQSSSGN</sequence>
<protein>
    <recommendedName>
        <fullName evidence="1">DUF7041 domain-containing protein</fullName>
    </recommendedName>
</protein>
<gene>
    <name evidence="4" type="ORF">NTEN_LOCUS24154</name>
    <name evidence="2" type="ORF">NTEN_LOCUS9563</name>
    <name evidence="3" type="ORF">NTEN_LOCUS9798</name>
</gene>
<dbReference type="EMBL" id="CADCXU010035408">
    <property type="protein sequence ID" value="CAB0020582.1"/>
    <property type="molecule type" value="Genomic_DNA"/>
</dbReference>
<dbReference type="PANTHER" id="PTHR33327:SF3">
    <property type="entry name" value="RNA-DIRECTED DNA POLYMERASE"/>
    <property type="match status" value="1"/>
</dbReference>
<dbReference type="InterPro" id="IPR055469">
    <property type="entry name" value="DUF7041"/>
</dbReference>
<dbReference type="Pfam" id="PF23055">
    <property type="entry name" value="DUF7041"/>
    <property type="match status" value="1"/>
</dbReference>
<evidence type="ECO:0000313" key="2">
    <source>
        <dbReference type="EMBL" id="CAB0004086.1"/>
    </source>
</evidence>
<dbReference type="EMBL" id="CADCXU010014437">
    <property type="protein sequence ID" value="CAB0004086.1"/>
    <property type="molecule type" value="Genomic_DNA"/>
</dbReference>
<evidence type="ECO:0000259" key="1">
    <source>
        <dbReference type="Pfam" id="PF23055"/>
    </source>
</evidence>
<dbReference type="EMBL" id="CADCXU010014849">
    <property type="protein sequence ID" value="CAB0004321.1"/>
    <property type="molecule type" value="Genomic_DNA"/>
</dbReference>
<name>A0A6H5HPZ3_9HEMI</name>
<evidence type="ECO:0000313" key="5">
    <source>
        <dbReference type="Proteomes" id="UP000479000"/>
    </source>
</evidence>
<feature type="domain" description="DUF7041" evidence="1">
    <location>
        <begin position="29"/>
        <end position="107"/>
    </location>
</feature>
<organism evidence="4 5">
    <name type="scientific">Nesidiocoris tenuis</name>
    <dbReference type="NCBI Taxonomy" id="355587"/>
    <lineage>
        <taxon>Eukaryota</taxon>
        <taxon>Metazoa</taxon>
        <taxon>Ecdysozoa</taxon>
        <taxon>Arthropoda</taxon>
        <taxon>Hexapoda</taxon>
        <taxon>Insecta</taxon>
        <taxon>Pterygota</taxon>
        <taxon>Neoptera</taxon>
        <taxon>Paraneoptera</taxon>
        <taxon>Hemiptera</taxon>
        <taxon>Heteroptera</taxon>
        <taxon>Panheteroptera</taxon>
        <taxon>Cimicomorpha</taxon>
        <taxon>Miridae</taxon>
        <taxon>Dicyphina</taxon>
        <taxon>Nesidiocoris</taxon>
    </lineage>
</organism>
<evidence type="ECO:0000313" key="3">
    <source>
        <dbReference type="EMBL" id="CAB0004321.1"/>
    </source>
</evidence>
<accession>A0A6H5HPZ3</accession>
<dbReference type="OrthoDB" id="6589648at2759"/>